<gene>
    <name evidence="1" type="ORF">QZM52_27545</name>
</gene>
<dbReference type="EMBL" id="JAUJSQ010000013">
    <property type="protein sequence ID" value="MDN7935033.1"/>
    <property type="molecule type" value="Genomic_DNA"/>
</dbReference>
<organism evidence="1 2">
    <name type="scientific">Burkholderia metallica</name>
    <dbReference type="NCBI Taxonomy" id="488729"/>
    <lineage>
        <taxon>Bacteria</taxon>
        <taxon>Pseudomonadati</taxon>
        <taxon>Pseudomonadota</taxon>
        <taxon>Betaproteobacteria</taxon>
        <taxon>Burkholderiales</taxon>
        <taxon>Burkholderiaceae</taxon>
        <taxon>Burkholderia</taxon>
        <taxon>Burkholderia cepacia complex</taxon>
    </lineage>
</organism>
<evidence type="ECO:0000313" key="1">
    <source>
        <dbReference type="EMBL" id="MDN7935033.1"/>
    </source>
</evidence>
<reference evidence="1" key="1">
    <citation type="submission" date="2023-07" db="EMBL/GenBank/DDBJ databases">
        <title>A collection of bacterial strains from the Burkholderia cepacia Research Laboratory and Repository.</title>
        <authorList>
            <person name="Lipuma J."/>
            <person name="Spilker T."/>
            <person name="Caverly L."/>
        </authorList>
    </citation>
    <scope>NUCLEOTIDE SEQUENCE</scope>
    <source>
        <strain evidence="1">AU42020</strain>
    </source>
</reference>
<evidence type="ECO:0008006" key="3">
    <source>
        <dbReference type="Google" id="ProtNLM"/>
    </source>
</evidence>
<keyword evidence="2" id="KW-1185">Reference proteome</keyword>
<protein>
    <recommendedName>
        <fullName evidence="3">Glycosyltransferase family 1 protein</fullName>
    </recommendedName>
</protein>
<accession>A0ABT8PIZ2</accession>
<comment type="caution">
    <text evidence="1">The sequence shown here is derived from an EMBL/GenBank/DDBJ whole genome shotgun (WGS) entry which is preliminary data.</text>
</comment>
<proteinExistence type="predicted"/>
<name>A0ABT8PIZ2_9BURK</name>
<evidence type="ECO:0000313" key="2">
    <source>
        <dbReference type="Proteomes" id="UP001171606"/>
    </source>
</evidence>
<sequence>MDYNLCVVRPPDNPHTAAFDELAEVIAYGLHDLGHAVHMNDNVLMPGARNIMIGCHHAEPGSVEHVPADTIIVNTEQIHVDERDWNERIYFWTSRFETWDYSERNLAKLHSVGIRDTRHLKLGFHPALRRIPANVEQDIDVLFYGSIGPRRQVVLDALAARGLKVCAVYGVYGQARDALIARAKVVLNLHHYASHIFEIVRVFYLMTNGKAIVGEVSPTTAVDPDYAGGFRAAPYDALVDACVELVRDAEQRRTLEAAALETIARIPQARELAALLAPQAVAESLAE</sequence>
<dbReference type="Proteomes" id="UP001171606">
    <property type="component" value="Unassembled WGS sequence"/>
</dbReference>
<dbReference type="RefSeq" id="WP_301756970.1">
    <property type="nucleotide sequence ID" value="NZ_JAUJSQ010000013.1"/>
</dbReference>